<evidence type="ECO:0000256" key="9">
    <source>
        <dbReference type="SAM" id="Phobius"/>
    </source>
</evidence>
<sequence>MERPAAASQPRHVAPAVRKDRRWPILVLLLGTAVLYLWDLSASGWGNSFYAAAAQAGAQSWKAWLFGSLDAGNAITVDKPPAAMWVMGLSARIFGVNSWAILAPQALMGVASVWFLYAAVKRWFGTAAGLVAGAALALTPVAVLMFRYDNPDALLVLLMTAAAYTTVRAVEKASWKWLALTGVLLGFGFLTKMMQAFLVLPAFALVYLIAAPTGLGRRIRDLLIAGLALIVSAGWYVALVSLWPASSRPYIAGSTNNTLWELALGYNGLGRILGGSGNGGGGGGGNTGFGGATGIGRLFGSSMGLEISWLLPAALIALVAVLAATWTSPRTDRARAAMIMWGGWVLVTGLTFSYMSGTIHPYYTVALAPGIAALIGIGGRVMWLYRSSLWARLVLAAMILSTAVWGWVLLGRTDWLPALRWGSLVLGAVLALAMLMPLRKLAVVALTAAILSAGASGAAYAGATATVAHTGSIPSSGPSSAGGMGSAFGGGGTGAGGFNRNGGDDASSGGPSNSSTSTSSTDTSSGNATSGSASSSGPGNGGPGGESSNTELNTLLEASTTKWSAAISGATSAASLELATGTSVIALGGWNGSDPSPTLTEFQAYVAAGQIHYYISGGGMGGGGQGGSSTDAGQIATWVAAHYTATTVGSSTVYDLTQTAS</sequence>
<dbReference type="InterPro" id="IPR050297">
    <property type="entry name" value="LipidA_mod_glycosyltrf_83"/>
</dbReference>
<dbReference type="PANTHER" id="PTHR33908:SF3">
    <property type="entry name" value="UNDECAPRENYL PHOSPHATE-ALPHA-4-AMINO-4-DEOXY-L-ARABINOSE ARABINOSYL TRANSFERASE"/>
    <property type="match status" value="1"/>
</dbReference>
<evidence type="ECO:0000256" key="3">
    <source>
        <dbReference type="ARBA" id="ARBA00022676"/>
    </source>
</evidence>
<feature type="transmembrane region" description="Helical" evidence="9">
    <location>
        <begin position="442"/>
        <end position="463"/>
    </location>
</feature>
<keyword evidence="13" id="KW-1185">Reference proteome</keyword>
<comment type="caution">
    <text evidence="12">The sequence shown here is derived from an EMBL/GenBank/DDBJ whole genome shotgun (WGS) entry which is preliminary data.</text>
</comment>
<evidence type="ECO:0000256" key="8">
    <source>
        <dbReference type="SAM" id="MobiDB-lite"/>
    </source>
</evidence>
<keyword evidence="4" id="KW-0808">Transferase</keyword>
<gene>
    <name evidence="12" type="ORF">KOI35_38220</name>
</gene>
<feature type="transmembrane region" description="Helical" evidence="9">
    <location>
        <begin position="307"/>
        <end position="326"/>
    </location>
</feature>
<name>A0ABS5Z0Z5_9ACTN</name>
<feature type="transmembrane region" description="Helical" evidence="9">
    <location>
        <begin position="177"/>
        <end position="210"/>
    </location>
</feature>
<keyword evidence="7 9" id="KW-0472">Membrane</keyword>
<keyword evidence="5 9" id="KW-0812">Transmembrane</keyword>
<feature type="transmembrane region" description="Helical" evidence="9">
    <location>
        <begin position="23"/>
        <end position="40"/>
    </location>
</feature>
<comment type="subcellular location">
    <subcellularLocation>
        <location evidence="1">Cell membrane</location>
        <topology evidence="1">Multi-pass membrane protein</topology>
    </subcellularLocation>
</comment>
<evidence type="ECO:0000256" key="2">
    <source>
        <dbReference type="ARBA" id="ARBA00022475"/>
    </source>
</evidence>
<feature type="transmembrane region" description="Helical" evidence="9">
    <location>
        <begin position="389"/>
        <end position="409"/>
    </location>
</feature>
<evidence type="ECO:0000256" key="4">
    <source>
        <dbReference type="ARBA" id="ARBA00022679"/>
    </source>
</evidence>
<organism evidence="12 13">
    <name type="scientific">Paractinoplanes bogorensis</name>
    <dbReference type="NCBI Taxonomy" id="1610840"/>
    <lineage>
        <taxon>Bacteria</taxon>
        <taxon>Bacillati</taxon>
        <taxon>Actinomycetota</taxon>
        <taxon>Actinomycetes</taxon>
        <taxon>Micromonosporales</taxon>
        <taxon>Micromonosporaceae</taxon>
        <taxon>Paractinoplanes</taxon>
    </lineage>
</organism>
<feature type="domain" description="Glycosyltransferase RgtA/B/C/D-like" evidence="10">
    <location>
        <begin position="78"/>
        <end position="232"/>
    </location>
</feature>
<dbReference type="InterPro" id="IPR038731">
    <property type="entry name" value="RgtA/B/C-like"/>
</dbReference>
<protein>
    <submittedName>
        <fullName evidence="12">Glycosyltransferase family 39 protein</fullName>
    </submittedName>
</protein>
<feature type="transmembrane region" description="Helical" evidence="9">
    <location>
        <begin position="94"/>
        <end position="117"/>
    </location>
</feature>
<feature type="transmembrane region" description="Helical" evidence="9">
    <location>
        <begin position="338"/>
        <end position="356"/>
    </location>
</feature>
<accession>A0ABS5Z0Z5</accession>
<evidence type="ECO:0000256" key="1">
    <source>
        <dbReference type="ARBA" id="ARBA00004651"/>
    </source>
</evidence>
<dbReference type="Proteomes" id="UP001519654">
    <property type="component" value="Unassembled WGS sequence"/>
</dbReference>
<keyword evidence="6 9" id="KW-1133">Transmembrane helix</keyword>
<feature type="compositionally biased region" description="Low complexity" evidence="8">
    <location>
        <begin position="504"/>
        <end position="537"/>
    </location>
</feature>
<dbReference type="InterPro" id="IPR056785">
    <property type="entry name" value="YkcA/B-like_C"/>
</dbReference>
<evidence type="ECO:0000256" key="7">
    <source>
        <dbReference type="ARBA" id="ARBA00023136"/>
    </source>
</evidence>
<evidence type="ECO:0000259" key="10">
    <source>
        <dbReference type="Pfam" id="PF13231"/>
    </source>
</evidence>
<feature type="domain" description="Putative mannosyltransferase YkcA/B-like C-terminal" evidence="11">
    <location>
        <begin position="558"/>
        <end position="642"/>
    </location>
</feature>
<keyword evidence="3" id="KW-0328">Glycosyltransferase</keyword>
<evidence type="ECO:0000313" key="12">
    <source>
        <dbReference type="EMBL" id="MBU2669365.1"/>
    </source>
</evidence>
<feature type="transmembrane region" description="Helical" evidence="9">
    <location>
        <begin position="123"/>
        <end position="146"/>
    </location>
</feature>
<evidence type="ECO:0000313" key="13">
    <source>
        <dbReference type="Proteomes" id="UP001519654"/>
    </source>
</evidence>
<dbReference type="Pfam" id="PF13231">
    <property type="entry name" value="PMT_2"/>
    <property type="match status" value="1"/>
</dbReference>
<feature type="transmembrane region" description="Helical" evidence="9">
    <location>
        <begin position="415"/>
        <end position="435"/>
    </location>
</feature>
<proteinExistence type="predicted"/>
<dbReference type="PANTHER" id="PTHR33908">
    <property type="entry name" value="MANNOSYLTRANSFERASE YKCB-RELATED"/>
    <property type="match status" value="1"/>
</dbReference>
<dbReference type="EMBL" id="JAHKKG010000014">
    <property type="protein sequence ID" value="MBU2669365.1"/>
    <property type="molecule type" value="Genomic_DNA"/>
</dbReference>
<feature type="transmembrane region" description="Helical" evidence="9">
    <location>
        <begin position="222"/>
        <end position="243"/>
    </location>
</feature>
<keyword evidence="2" id="KW-1003">Cell membrane</keyword>
<feature type="region of interest" description="Disordered" evidence="8">
    <location>
        <begin position="492"/>
        <end position="550"/>
    </location>
</feature>
<feature type="transmembrane region" description="Helical" evidence="9">
    <location>
        <begin position="362"/>
        <end position="382"/>
    </location>
</feature>
<evidence type="ECO:0000256" key="5">
    <source>
        <dbReference type="ARBA" id="ARBA00022692"/>
    </source>
</evidence>
<dbReference type="Pfam" id="PF24878">
    <property type="entry name" value="YkcB_C"/>
    <property type="match status" value="1"/>
</dbReference>
<evidence type="ECO:0000259" key="11">
    <source>
        <dbReference type="Pfam" id="PF24878"/>
    </source>
</evidence>
<reference evidence="12 13" key="1">
    <citation type="submission" date="2021-06" db="EMBL/GenBank/DDBJ databases">
        <title>Actinoplanes lichenicola sp. nov., and Actinoplanes ovalisporus sp. nov., isolated from lichen in Thailand.</title>
        <authorList>
            <person name="Saeng-In P."/>
            <person name="Kanchanasin P."/>
            <person name="Yuki M."/>
            <person name="Kudo T."/>
            <person name="Ohkuma M."/>
            <person name="Phongsopitanun W."/>
            <person name="Tanasupawat S."/>
        </authorList>
    </citation>
    <scope>NUCLEOTIDE SEQUENCE [LARGE SCALE GENOMIC DNA]</scope>
    <source>
        <strain evidence="12 13">NBRC 110975</strain>
    </source>
</reference>
<evidence type="ECO:0000256" key="6">
    <source>
        <dbReference type="ARBA" id="ARBA00022989"/>
    </source>
</evidence>